<evidence type="ECO:0000313" key="2">
    <source>
        <dbReference type="EMBL" id="PLW27130.1"/>
    </source>
</evidence>
<reference evidence="2 3" key="1">
    <citation type="submission" date="2017-11" db="EMBL/GenBank/DDBJ databases">
        <title>De novo assembly and phasing of dikaryotic genomes from two isolates of Puccinia coronata f. sp. avenae, the causal agent of oat crown rust.</title>
        <authorList>
            <person name="Miller M.E."/>
            <person name="Zhang Y."/>
            <person name="Omidvar V."/>
            <person name="Sperschneider J."/>
            <person name="Schwessinger B."/>
            <person name="Raley C."/>
            <person name="Palmer J.M."/>
            <person name="Garnica D."/>
            <person name="Upadhyaya N."/>
            <person name="Rathjen J."/>
            <person name="Taylor J.M."/>
            <person name="Park R.F."/>
            <person name="Dodds P.N."/>
            <person name="Hirsch C.D."/>
            <person name="Kianian S.F."/>
            <person name="Figueroa M."/>
        </authorList>
    </citation>
    <scope>NUCLEOTIDE SEQUENCE [LARGE SCALE GENOMIC DNA]</scope>
    <source>
        <strain evidence="2">12SD80</strain>
    </source>
</reference>
<organism evidence="2 3">
    <name type="scientific">Puccinia coronata f. sp. avenae</name>
    <dbReference type="NCBI Taxonomy" id="200324"/>
    <lineage>
        <taxon>Eukaryota</taxon>
        <taxon>Fungi</taxon>
        <taxon>Dikarya</taxon>
        <taxon>Basidiomycota</taxon>
        <taxon>Pucciniomycotina</taxon>
        <taxon>Pucciniomycetes</taxon>
        <taxon>Pucciniales</taxon>
        <taxon>Pucciniaceae</taxon>
        <taxon>Puccinia</taxon>
    </lineage>
</organism>
<dbReference type="AlphaFoldDB" id="A0A2N5TNP1"/>
<accession>A0A2N5TNP1</accession>
<dbReference type="EMBL" id="PGCI01000424">
    <property type="protein sequence ID" value="PLW27130.1"/>
    <property type="molecule type" value="Genomic_DNA"/>
</dbReference>
<protein>
    <submittedName>
        <fullName evidence="2">Uncharacterized protein</fullName>
    </submittedName>
</protein>
<gene>
    <name evidence="2" type="ORF">PCASD_26385</name>
</gene>
<name>A0A2N5TNP1_9BASI</name>
<dbReference type="Proteomes" id="UP000235392">
    <property type="component" value="Unassembled WGS sequence"/>
</dbReference>
<evidence type="ECO:0000313" key="3">
    <source>
        <dbReference type="Proteomes" id="UP000235392"/>
    </source>
</evidence>
<evidence type="ECO:0000256" key="1">
    <source>
        <dbReference type="SAM" id="MobiDB-lite"/>
    </source>
</evidence>
<feature type="compositionally biased region" description="Low complexity" evidence="1">
    <location>
        <begin position="64"/>
        <end position="75"/>
    </location>
</feature>
<proteinExistence type="predicted"/>
<comment type="caution">
    <text evidence="2">The sequence shown here is derived from an EMBL/GenBank/DDBJ whole genome shotgun (WGS) entry which is preliminary data.</text>
</comment>
<feature type="region of interest" description="Disordered" evidence="1">
    <location>
        <begin position="46"/>
        <end position="90"/>
    </location>
</feature>
<sequence>MHSCKSSILKLASSCQLHLQQLKIANHTASAGKKPHKKKMLLTSIRPTGWTPNLNKKKPKRTTASKPVLPSSVSLPSPPSAQPPKIKRKDPCNILKSLLRAHPKTKTQISKEYQG</sequence>